<evidence type="ECO:0000313" key="8">
    <source>
        <dbReference type="Proteomes" id="UP001597357"/>
    </source>
</evidence>
<protein>
    <submittedName>
        <fullName evidence="7">DUF423 domain-containing protein</fullName>
    </submittedName>
</protein>
<accession>A0ABW5SDT0</accession>
<feature type="transmembrane region" description="Helical" evidence="6">
    <location>
        <begin position="100"/>
        <end position="119"/>
    </location>
</feature>
<reference evidence="8" key="1">
    <citation type="journal article" date="2019" name="Int. J. Syst. Evol. Microbiol.">
        <title>The Global Catalogue of Microorganisms (GCM) 10K type strain sequencing project: providing services to taxonomists for standard genome sequencing and annotation.</title>
        <authorList>
            <consortium name="The Broad Institute Genomics Platform"/>
            <consortium name="The Broad Institute Genome Sequencing Center for Infectious Disease"/>
            <person name="Wu L."/>
            <person name="Ma J."/>
        </authorList>
    </citation>
    <scope>NUCLEOTIDE SEQUENCE [LARGE SCALE GENOMIC DNA]</scope>
    <source>
        <strain evidence="8">KCTC 42255</strain>
    </source>
</reference>
<keyword evidence="8" id="KW-1185">Reference proteome</keyword>
<organism evidence="7 8">
    <name type="scientific">Mesonia sediminis</name>
    <dbReference type="NCBI Taxonomy" id="1703946"/>
    <lineage>
        <taxon>Bacteria</taxon>
        <taxon>Pseudomonadati</taxon>
        <taxon>Bacteroidota</taxon>
        <taxon>Flavobacteriia</taxon>
        <taxon>Flavobacteriales</taxon>
        <taxon>Flavobacteriaceae</taxon>
        <taxon>Mesonia</taxon>
    </lineage>
</organism>
<evidence type="ECO:0000256" key="3">
    <source>
        <dbReference type="ARBA" id="ARBA00022692"/>
    </source>
</evidence>
<evidence type="ECO:0000313" key="7">
    <source>
        <dbReference type="EMBL" id="MFD2697658.1"/>
    </source>
</evidence>
<feature type="transmembrane region" description="Helical" evidence="6">
    <location>
        <begin position="6"/>
        <end position="24"/>
    </location>
</feature>
<keyword evidence="5 6" id="KW-0472">Membrane</keyword>
<feature type="transmembrane region" description="Helical" evidence="6">
    <location>
        <begin position="45"/>
        <end position="62"/>
    </location>
</feature>
<evidence type="ECO:0000256" key="6">
    <source>
        <dbReference type="SAM" id="Phobius"/>
    </source>
</evidence>
<dbReference type="Proteomes" id="UP001597357">
    <property type="component" value="Unassembled WGS sequence"/>
</dbReference>
<name>A0ABW5SDT0_9FLAO</name>
<dbReference type="Pfam" id="PF04241">
    <property type="entry name" value="DUF423"/>
    <property type="match status" value="1"/>
</dbReference>
<evidence type="ECO:0000256" key="4">
    <source>
        <dbReference type="ARBA" id="ARBA00022989"/>
    </source>
</evidence>
<comment type="similarity">
    <text evidence="2">Belongs to the UPF0382 family.</text>
</comment>
<dbReference type="PANTHER" id="PTHR43461:SF1">
    <property type="entry name" value="TRANSMEMBRANE PROTEIN 256"/>
    <property type="match status" value="1"/>
</dbReference>
<evidence type="ECO:0000256" key="5">
    <source>
        <dbReference type="ARBA" id="ARBA00023136"/>
    </source>
</evidence>
<dbReference type="EMBL" id="JBHULZ010000026">
    <property type="protein sequence ID" value="MFD2697658.1"/>
    <property type="molecule type" value="Genomic_DNA"/>
</dbReference>
<proteinExistence type="inferred from homology"/>
<comment type="caution">
    <text evidence="7">The sequence shown here is derived from an EMBL/GenBank/DDBJ whole genome shotgun (WGS) entry which is preliminary data.</text>
</comment>
<keyword evidence="4 6" id="KW-1133">Transmembrane helix</keyword>
<dbReference type="PANTHER" id="PTHR43461">
    <property type="entry name" value="TRANSMEMBRANE PROTEIN 256"/>
    <property type="match status" value="1"/>
</dbReference>
<gene>
    <name evidence="7" type="ORF">ACFSQ0_06605</name>
</gene>
<feature type="transmembrane region" description="Helical" evidence="6">
    <location>
        <begin position="68"/>
        <end position="93"/>
    </location>
</feature>
<comment type="subcellular location">
    <subcellularLocation>
        <location evidence="1">Membrane</location>
        <topology evidence="1">Multi-pass membrane protein</topology>
    </subcellularLocation>
</comment>
<sequence length="125" mass="13782">MQDIVISFAAIMGGIAVLLGAFGAHILQRKLNVDQLRSLETAIRYQMFHALALLWCGTSLSWEDRFSIALVCCFAVGILLFSGSIYGLIYLGYKQKPKKFLGPITPLGGLFLIVGWVLLGLEYLL</sequence>
<evidence type="ECO:0000256" key="2">
    <source>
        <dbReference type="ARBA" id="ARBA00009694"/>
    </source>
</evidence>
<keyword evidence="3 6" id="KW-0812">Transmembrane</keyword>
<dbReference type="InterPro" id="IPR006696">
    <property type="entry name" value="DUF423"/>
</dbReference>
<dbReference type="RefSeq" id="WP_379045916.1">
    <property type="nucleotide sequence ID" value="NZ_JBHULZ010000026.1"/>
</dbReference>
<evidence type="ECO:0000256" key="1">
    <source>
        <dbReference type="ARBA" id="ARBA00004141"/>
    </source>
</evidence>